<reference evidence="1" key="2">
    <citation type="submission" date="2020-08" db="EMBL/GenBank/DDBJ databases">
        <authorList>
            <person name="Chen M."/>
            <person name="Teng W."/>
            <person name="Zhao L."/>
            <person name="Hu C."/>
            <person name="Zhou Y."/>
            <person name="Han B."/>
            <person name="Song L."/>
            <person name="Shu W."/>
        </authorList>
    </citation>
    <scope>NUCLEOTIDE SEQUENCE</scope>
    <source>
        <strain evidence="1">FACHB-1375</strain>
    </source>
</reference>
<sequence length="68" mass="7922">MVRIREVVQQALKTGYLTVEAEAQLRQLLASKYDSEDLNAFMKLQQAAMRGYVRQASRELLYSRRECP</sequence>
<protein>
    <submittedName>
        <fullName evidence="1">Uncharacterized protein</fullName>
    </submittedName>
</protein>
<gene>
    <name evidence="1" type="ORF">H6G03_34415</name>
</gene>
<proteinExistence type="predicted"/>
<reference evidence="1" key="1">
    <citation type="journal article" date="2015" name="ISME J.">
        <title>Draft Genome Sequence of Streptomyces incarnatus NRRL8089, which Produces the Nucleoside Antibiotic Sinefungin.</title>
        <authorList>
            <person name="Oshima K."/>
            <person name="Hattori M."/>
            <person name="Shimizu H."/>
            <person name="Fukuda K."/>
            <person name="Nemoto M."/>
            <person name="Inagaki K."/>
            <person name="Tamura T."/>
        </authorList>
    </citation>
    <scope>NUCLEOTIDE SEQUENCE</scope>
    <source>
        <strain evidence="1">FACHB-1375</strain>
    </source>
</reference>
<dbReference type="AlphaFoldDB" id="A0A926ZL71"/>
<evidence type="ECO:0000313" key="1">
    <source>
        <dbReference type="EMBL" id="MBD2186097.1"/>
    </source>
</evidence>
<evidence type="ECO:0000313" key="2">
    <source>
        <dbReference type="Proteomes" id="UP000641646"/>
    </source>
</evidence>
<comment type="caution">
    <text evidence="1">The sequence shown here is derived from an EMBL/GenBank/DDBJ whole genome shotgun (WGS) entry which is preliminary data.</text>
</comment>
<dbReference type="Proteomes" id="UP000641646">
    <property type="component" value="Unassembled WGS sequence"/>
</dbReference>
<keyword evidence="2" id="KW-1185">Reference proteome</keyword>
<accession>A0A926ZL71</accession>
<name>A0A926ZL71_9CYAN</name>
<dbReference type="RefSeq" id="WP_190475079.1">
    <property type="nucleotide sequence ID" value="NZ_JACJPW010000165.1"/>
</dbReference>
<organism evidence="1 2">
    <name type="scientific">Aerosakkonema funiforme FACHB-1375</name>
    <dbReference type="NCBI Taxonomy" id="2949571"/>
    <lineage>
        <taxon>Bacteria</taxon>
        <taxon>Bacillati</taxon>
        <taxon>Cyanobacteriota</taxon>
        <taxon>Cyanophyceae</taxon>
        <taxon>Oscillatoriophycideae</taxon>
        <taxon>Aerosakkonematales</taxon>
        <taxon>Aerosakkonemataceae</taxon>
        <taxon>Aerosakkonema</taxon>
    </lineage>
</organism>
<dbReference type="EMBL" id="JACJPW010000165">
    <property type="protein sequence ID" value="MBD2186097.1"/>
    <property type="molecule type" value="Genomic_DNA"/>
</dbReference>